<dbReference type="PROSITE" id="PS00237">
    <property type="entry name" value="G_PROTEIN_RECEP_F1_1"/>
    <property type="match status" value="1"/>
</dbReference>
<comment type="subcellular location">
    <subcellularLocation>
        <location evidence="1">Cell membrane</location>
        <topology evidence="1">Multi-pass membrane protein</topology>
    </subcellularLocation>
</comment>
<evidence type="ECO:0000256" key="2">
    <source>
        <dbReference type="ARBA" id="ARBA00022475"/>
    </source>
</evidence>
<feature type="transmembrane region" description="Helical" evidence="12">
    <location>
        <begin position="344"/>
        <end position="365"/>
    </location>
</feature>
<dbReference type="GO" id="GO:0005886">
    <property type="term" value="C:plasma membrane"/>
    <property type="evidence" value="ECO:0007669"/>
    <property type="project" value="UniProtKB-SubCell"/>
</dbReference>
<evidence type="ECO:0000313" key="15">
    <source>
        <dbReference type="RefSeq" id="XP_041440896.1"/>
    </source>
</evidence>
<dbReference type="GeneID" id="108695649"/>
<keyword evidence="6 12" id="KW-1133">Transmembrane helix</keyword>
<dbReference type="PRINTS" id="PR00237">
    <property type="entry name" value="GPCRRHODOPSN"/>
</dbReference>
<feature type="transmembrane region" description="Helical" evidence="12">
    <location>
        <begin position="129"/>
        <end position="155"/>
    </location>
</feature>
<dbReference type="GO" id="GO:0004930">
    <property type="term" value="F:G protein-coupled receptor activity"/>
    <property type="evidence" value="ECO:0007669"/>
    <property type="project" value="UniProtKB-KW"/>
</dbReference>
<evidence type="ECO:0000256" key="6">
    <source>
        <dbReference type="ARBA" id="ARBA00022989"/>
    </source>
</evidence>
<comment type="similarity">
    <text evidence="11">Belongs to the G-protein coupled receptor 1 family.</text>
</comment>
<dbReference type="OrthoDB" id="9975554at2759"/>
<dbReference type="FunFam" id="1.20.1070.10:FF:000001">
    <property type="entry name" value="Olfactory receptor"/>
    <property type="match status" value="1"/>
</dbReference>
<dbReference type="InterPro" id="IPR050516">
    <property type="entry name" value="Olfactory_GPCR"/>
</dbReference>
<dbReference type="CDD" id="cd13954">
    <property type="entry name" value="7tmA_OR"/>
    <property type="match status" value="1"/>
</dbReference>
<evidence type="ECO:0000256" key="8">
    <source>
        <dbReference type="ARBA" id="ARBA00023136"/>
    </source>
</evidence>
<evidence type="ECO:0000256" key="10">
    <source>
        <dbReference type="ARBA" id="ARBA00023224"/>
    </source>
</evidence>
<dbReference type="Pfam" id="PF13853">
    <property type="entry name" value="7tm_4"/>
    <property type="match status" value="1"/>
</dbReference>
<reference evidence="15" key="1">
    <citation type="submission" date="2025-08" db="UniProtKB">
        <authorList>
            <consortium name="RefSeq"/>
        </authorList>
    </citation>
    <scope>IDENTIFICATION</scope>
    <source>
        <strain evidence="15">J_2021</strain>
        <tissue evidence="15">Erythrocytes</tissue>
    </source>
</reference>
<dbReference type="RefSeq" id="XP_041440896.1">
    <property type="nucleotide sequence ID" value="XM_041584962.1"/>
</dbReference>
<keyword evidence="2" id="KW-1003">Cell membrane</keyword>
<gene>
    <name evidence="15" type="primary">LOC108695649</name>
</gene>
<dbReference type="GO" id="GO:0005549">
    <property type="term" value="F:odorant binding"/>
    <property type="evidence" value="ECO:0000318"/>
    <property type="project" value="GO_Central"/>
</dbReference>
<feature type="transmembrane region" description="Helical" evidence="12">
    <location>
        <begin position="75"/>
        <end position="101"/>
    </location>
</feature>
<name>A0A8J1MHN4_XENLA</name>
<dbReference type="InterPro" id="IPR017452">
    <property type="entry name" value="GPCR_Rhodpsn_7TM"/>
</dbReference>
<protein>
    <submittedName>
        <fullName evidence="15">Olfactory receptor 5V1</fullName>
    </submittedName>
</protein>
<dbReference type="PROSITE" id="PS50262">
    <property type="entry name" value="G_PROTEIN_RECEP_F1_2"/>
    <property type="match status" value="1"/>
</dbReference>
<sequence>MALRSHFWVGFSESVKDSLVNYPPSSTLDDLMKLGIQIDRRQRERRLKGVMQQDNYTAVYEFLILGFHRLHGFNILLFLFFLLIYIVICLENLLIIVLVVYTCKMPWINWTDEVDFTLFGFSRDLRLQYFQFGIFLLLYLMSLVGNLTITVAICLDQKLHTPMYFFLGNLSFLDICYSSVTVPKMLVALLGGNNKISYRGCMSQLYFYVSCCSTECLLLSVMAYDRYVAICNPMRYTIIMSKKTCFQLATGLWLIGFISSVLHTVFTARLPYCGSHRISHFFCDIPPMLKLSCTDTFMNKVLVLTAGGFLGLSSFVLTLISYVKIISTILNIRTNIGRGRAFSTCASHLTVVTIFFGSISFMYMRPTSSNSFETDKLISFLYAVLTPALNPMIYTLRNKEFKVSLKKTVSKIIFFKKPL</sequence>
<feature type="transmembrane region" description="Helical" evidence="12">
    <location>
        <begin position="377"/>
        <end position="396"/>
    </location>
</feature>
<keyword evidence="8 12" id="KW-0472">Membrane</keyword>
<dbReference type="KEGG" id="xla:108695649"/>
<evidence type="ECO:0000256" key="7">
    <source>
        <dbReference type="ARBA" id="ARBA00023040"/>
    </source>
</evidence>
<evidence type="ECO:0000256" key="1">
    <source>
        <dbReference type="ARBA" id="ARBA00004651"/>
    </source>
</evidence>
<evidence type="ECO:0000256" key="4">
    <source>
        <dbReference type="ARBA" id="ARBA00022692"/>
    </source>
</evidence>
<dbReference type="PRINTS" id="PR00245">
    <property type="entry name" value="OLFACTORYR"/>
</dbReference>
<evidence type="ECO:0000313" key="14">
    <source>
        <dbReference type="Proteomes" id="UP000186698"/>
    </source>
</evidence>
<dbReference type="Gene3D" id="1.20.1070.10">
    <property type="entry name" value="Rhodopsin 7-helix transmembrane proteins"/>
    <property type="match status" value="1"/>
</dbReference>
<keyword evidence="7 11" id="KW-0297">G-protein coupled receptor</keyword>
<keyword evidence="4 11" id="KW-0812">Transmembrane</keyword>
<keyword evidence="14" id="KW-1185">Reference proteome</keyword>
<keyword evidence="10 11" id="KW-0807">Transducer</keyword>
<dbReference type="Proteomes" id="UP000186698">
    <property type="component" value="Chromosome 1L"/>
</dbReference>
<keyword evidence="5" id="KW-0552">Olfaction</keyword>
<evidence type="ECO:0000256" key="5">
    <source>
        <dbReference type="ARBA" id="ARBA00022725"/>
    </source>
</evidence>
<dbReference type="GO" id="GO:0004984">
    <property type="term" value="F:olfactory receptor activity"/>
    <property type="evidence" value="ECO:0000318"/>
    <property type="project" value="GO_Central"/>
</dbReference>
<keyword evidence="9 11" id="KW-0675">Receptor</keyword>
<evidence type="ECO:0000256" key="11">
    <source>
        <dbReference type="RuleBase" id="RU000688"/>
    </source>
</evidence>
<evidence type="ECO:0000256" key="9">
    <source>
        <dbReference type="ARBA" id="ARBA00023170"/>
    </source>
</evidence>
<evidence type="ECO:0000259" key="13">
    <source>
        <dbReference type="PROSITE" id="PS50262"/>
    </source>
</evidence>
<dbReference type="SUPFAM" id="SSF81321">
    <property type="entry name" value="Family A G protein-coupled receptor-like"/>
    <property type="match status" value="2"/>
</dbReference>
<evidence type="ECO:0000256" key="3">
    <source>
        <dbReference type="ARBA" id="ARBA00022606"/>
    </source>
</evidence>
<dbReference type="AlphaFoldDB" id="A0A8J1MHN4"/>
<accession>A0A8J1MHN4</accession>
<feature type="transmembrane region" description="Helical" evidence="12">
    <location>
        <begin position="301"/>
        <end position="323"/>
    </location>
</feature>
<feature type="transmembrane region" description="Helical" evidence="12">
    <location>
        <begin position="245"/>
        <end position="266"/>
    </location>
</feature>
<evidence type="ECO:0000256" key="12">
    <source>
        <dbReference type="SAM" id="Phobius"/>
    </source>
</evidence>
<organism evidence="14 15">
    <name type="scientific">Xenopus laevis</name>
    <name type="common">African clawed frog</name>
    <dbReference type="NCBI Taxonomy" id="8355"/>
    <lineage>
        <taxon>Eukaryota</taxon>
        <taxon>Metazoa</taxon>
        <taxon>Chordata</taxon>
        <taxon>Craniata</taxon>
        <taxon>Vertebrata</taxon>
        <taxon>Euteleostomi</taxon>
        <taxon>Amphibia</taxon>
        <taxon>Batrachia</taxon>
        <taxon>Anura</taxon>
        <taxon>Pipoidea</taxon>
        <taxon>Pipidae</taxon>
        <taxon>Xenopodinae</taxon>
        <taxon>Xenopus</taxon>
        <taxon>Xenopus</taxon>
    </lineage>
</organism>
<dbReference type="PANTHER" id="PTHR26452">
    <property type="entry name" value="OLFACTORY RECEPTOR"/>
    <property type="match status" value="1"/>
</dbReference>
<dbReference type="InterPro" id="IPR000725">
    <property type="entry name" value="Olfact_rcpt"/>
</dbReference>
<proteinExistence type="inferred from homology"/>
<feature type="domain" description="G-protein coupled receptors family 1 profile" evidence="13">
    <location>
        <begin position="145"/>
        <end position="394"/>
    </location>
</feature>
<keyword evidence="3" id="KW-0716">Sensory transduction</keyword>
<dbReference type="InterPro" id="IPR000276">
    <property type="entry name" value="GPCR_Rhodpsn"/>
</dbReference>